<keyword evidence="6" id="KW-0446">Lipid-binding</keyword>
<proteinExistence type="inferred from homology"/>
<comment type="subunit">
    <text evidence="8">Homodimer. Component of the ER-mitochondria encounter structure (ERMES) or MDM complex, composed of MMM1, MDM10, MDM12 and MDM34. A MMM1 homodimer associates with one molecule of MDM12 on each side in a pairwise head-to-tail manner, and the SMP-LTD domains of MMM1 and MDM12 generate a continuous hydrophobic tunnel for phospholipid trafficking.</text>
</comment>
<dbReference type="InParanoid" id="I2H1B6"/>
<feature type="topological domain" description="Cytoplasmic" evidence="8">
    <location>
        <begin position="127"/>
        <end position="448"/>
    </location>
</feature>
<gene>
    <name evidence="11" type="primary">TBLA0C03650</name>
    <name evidence="8" type="synonym">MMM1</name>
    <name evidence="11" type="ORF">TBLA_0C03650</name>
</gene>
<evidence type="ECO:0000256" key="1">
    <source>
        <dbReference type="ARBA" id="ARBA00022448"/>
    </source>
</evidence>
<dbReference type="CDD" id="cd21671">
    <property type="entry name" value="SMP_Mmm1"/>
    <property type="match status" value="1"/>
</dbReference>
<dbReference type="OrthoDB" id="5599157at2759"/>
<keyword evidence="2 8" id="KW-0812">Transmembrane</keyword>
<dbReference type="PANTHER" id="PTHR13466">
    <property type="entry name" value="TEX2 PROTEIN-RELATED"/>
    <property type="match status" value="1"/>
</dbReference>
<evidence type="ECO:0000313" key="12">
    <source>
        <dbReference type="Proteomes" id="UP000002866"/>
    </source>
</evidence>
<dbReference type="Pfam" id="PF10296">
    <property type="entry name" value="MMM1"/>
    <property type="match status" value="1"/>
</dbReference>
<dbReference type="GO" id="GO:0032865">
    <property type="term" value="C:ERMES complex"/>
    <property type="evidence" value="ECO:0007669"/>
    <property type="project" value="UniProtKB-UniRule"/>
</dbReference>
<comment type="similarity">
    <text evidence="8">Belongs to the MMM1 family.</text>
</comment>
<feature type="domain" description="SMP-LTD" evidence="10">
    <location>
        <begin position="206"/>
        <end position="421"/>
    </location>
</feature>
<dbReference type="Proteomes" id="UP000002866">
    <property type="component" value="Chromosome 3"/>
</dbReference>
<dbReference type="FunCoup" id="I2H1B6">
    <property type="interactions" value="95"/>
</dbReference>
<feature type="transmembrane region" description="Helical" evidence="9">
    <location>
        <begin position="105"/>
        <end position="125"/>
    </location>
</feature>
<accession>I2H1B6</accession>
<name>I2H1B6_HENB6</name>
<evidence type="ECO:0000256" key="5">
    <source>
        <dbReference type="ARBA" id="ARBA00023055"/>
    </source>
</evidence>
<reference evidence="11 12" key="1">
    <citation type="journal article" date="2011" name="Proc. Natl. Acad. Sci. U.S.A.">
        <title>Evolutionary erosion of yeast sex chromosomes by mating-type switching accidents.</title>
        <authorList>
            <person name="Gordon J.L."/>
            <person name="Armisen D."/>
            <person name="Proux-Wera E."/>
            <person name="Oheigeartaigh S.S."/>
            <person name="Byrne K.P."/>
            <person name="Wolfe K.H."/>
        </authorList>
    </citation>
    <scope>NUCLEOTIDE SEQUENCE [LARGE SCALE GENOMIC DNA]</scope>
    <source>
        <strain evidence="12">ATCC 34711 / CBS 6284 / DSM 70876 / NBRC 10599 / NRRL Y-10934 / UCD 77-7</strain>
    </source>
</reference>
<dbReference type="STRING" id="1071380.I2H1B6"/>
<evidence type="ECO:0000256" key="2">
    <source>
        <dbReference type="ARBA" id="ARBA00022692"/>
    </source>
</evidence>
<evidence type="ECO:0000256" key="9">
    <source>
        <dbReference type="SAM" id="Phobius"/>
    </source>
</evidence>
<dbReference type="GO" id="GO:0015917">
    <property type="term" value="P:aminophospholipid transport"/>
    <property type="evidence" value="ECO:0007669"/>
    <property type="project" value="EnsemblFungi"/>
</dbReference>
<keyword evidence="5" id="KW-0445">Lipid transport</keyword>
<keyword evidence="4 8" id="KW-1133">Transmembrane helix</keyword>
<keyword evidence="7 8" id="KW-0472">Membrane</keyword>
<comment type="function">
    <text evidence="8">Component of the ERMES/MDM complex, which serves as a molecular tether to connect the endoplasmic reticulum (ER) and mitochondria. Components of this complex are involved in the control of mitochondrial shape and protein biogenesis, and function in nonvesicular lipid trafficking between the ER and mitochondria. The MDM12-MMM1 subcomplex functions in the major beta-barrel assembly pathway that is responsible for biogenesis of all outer membrane beta-barrel proteins, and acts in a late step after the SAM complex. The MDM10-MDM12-MMM1 subcomplex further acts in the TOM40-specific pathway after the action of the MDM12-MMM1 complex. Essential for establishing and maintaining the structure of mitochondria and maintenance of mtDNA nucleoids.</text>
</comment>
<dbReference type="InterPro" id="IPR027537">
    <property type="entry name" value="Mmm1"/>
</dbReference>
<dbReference type="PANTHER" id="PTHR13466:SF0">
    <property type="entry name" value="SMP-LTD DOMAIN-CONTAINING PROTEIN"/>
    <property type="match status" value="1"/>
</dbReference>
<evidence type="ECO:0000313" key="11">
    <source>
        <dbReference type="EMBL" id="CCH60168.1"/>
    </source>
</evidence>
<comment type="subcellular location">
    <subcellularLocation>
        <location evidence="8">Endoplasmic reticulum membrane</location>
        <topology evidence="8">Single-pass type I membrane protein</topology>
    </subcellularLocation>
    <text evidence="8">The ERMES/MDM complex localizes to a few discrete foci (around 10 per single cell), that represent mitochondria-endoplasmic reticulum junctions. These foci are often found next to mtDNA nucleoids.</text>
</comment>
<keyword evidence="3 8" id="KW-0256">Endoplasmic reticulum</keyword>
<dbReference type="InterPro" id="IPR019411">
    <property type="entry name" value="MMM1_dom"/>
</dbReference>
<evidence type="ECO:0000256" key="4">
    <source>
        <dbReference type="ARBA" id="ARBA00022989"/>
    </source>
</evidence>
<evidence type="ECO:0000259" key="10">
    <source>
        <dbReference type="PROSITE" id="PS51847"/>
    </source>
</evidence>
<dbReference type="RefSeq" id="XP_004179687.1">
    <property type="nucleotide sequence ID" value="XM_004179639.1"/>
</dbReference>
<keyword evidence="1" id="KW-0813">Transport</keyword>
<dbReference type="GO" id="GO:0045040">
    <property type="term" value="P:protein insertion into mitochondrial outer membrane"/>
    <property type="evidence" value="ECO:0007669"/>
    <property type="project" value="UniProtKB-UniRule"/>
</dbReference>
<dbReference type="eggNOG" id="ENOG502QUUW">
    <property type="taxonomic scope" value="Eukaryota"/>
</dbReference>
<dbReference type="GO" id="GO:0008289">
    <property type="term" value="F:lipid binding"/>
    <property type="evidence" value="ECO:0007669"/>
    <property type="project" value="UniProtKB-KW"/>
</dbReference>
<dbReference type="GeneID" id="14495148"/>
<feature type="topological domain" description="Lumenal" evidence="8">
    <location>
        <begin position="1"/>
        <end position="105"/>
    </location>
</feature>
<dbReference type="GO" id="GO:0120013">
    <property type="term" value="F:lipid transfer activity"/>
    <property type="evidence" value="ECO:0007669"/>
    <property type="project" value="EnsemblFungi"/>
</dbReference>
<evidence type="ECO:0000256" key="6">
    <source>
        <dbReference type="ARBA" id="ARBA00023121"/>
    </source>
</evidence>
<dbReference type="HOGENOM" id="CLU_032730_2_0_1"/>
<evidence type="ECO:0000256" key="8">
    <source>
        <dbReference type="HAMAP-Rule" id="MF_03103"/>
    </source>
</evidence>
<dbReference type="GO" id="GO:0070096">
    <property type="term" value="P:mitochondrial outer membrane translocase complex assembly"/>
    <property type="evidence" value="ECO:0007669"/>
    <property type="project" value="EnsemblFungi"/>
</dbReference>
<dbReference type="EMBL" id="HE806318">
    <property type="protein sequence ID" value="CCH60168.1"/>
    <property type="molecule type" value="Genomic_DNA"/>
</dbReference>
<dbReference type="GO" id="GO:0005789">
    <property type="term" value="C:endoplasmic reticulum membrane"/>
    <property type="evidence" value="ECO:0007669"/>
    <property type="project" value="UniProtKB-SubCell"/>
</dbReference>
<dbReference type="AlphaFoldDB" id="I2H1B6"/>
<sequence>MNFNGTQGLNVLGPSDLSQDEQVEWNDYISRVLPSQVQNLVQQKLEERNLVIQNDEKRTEKDMNFTEDQLWKLFTSLDNPYWSQTPNVAIPTERSSFVSKSFVKGLIFGQLSVVILLIFFIKVFLFSENPSKQKRDTKHAFDKDELKSDINNCGVQTSNSSIISKSFLASLMRKQNSNVPDDVENERYRQLINILEKTSYNVETHAAESLDWFNVLVAQILQQFREEAWQKNKIVHSLNDFIEKRSNELPRYLDIIKVTEIDTGEGFPIFSNCRIGYSPNSNKQKLEARIDIDVNDRIALGVKTQLLLNYPKFASAALPLNVTVAIVRFKGCLTVSLATAEEFGITSNLENDQEDSDENKGYFLVFSFSPDYIMEFETGSLVGARSKLENIPKVAGLIESYIQNWFIERCVEPRFQFIKLPSIWPRSKNTGQEITLPVDSNIGISENQ</sequence>
<dbReference type="OMA" id="WSFTQGL"/>
<dbReference type="InterPro" id="IPR031468">
    <property type="entry name" value="SMP_LBD"/>
</dbReference>
<evidence type="ECO:0000256" key="3">
    <source>
        <dbReference type="ARBA" id="ARBA00022824"/>
    </source>
</evidence>
<dbReference type="PROSITE" id="PS51847">
    <property type="entry name" value="SMP"/>
    <property type="match status" value="1"/>
</dbReference>
<keyword evidence="12" id="KW-1185">Reference proteome</keyword>
<dbReference type="KEGG" id="tbl:TBLA_0C03650"/>
<evidence type="ECO:0000256" key="7">
    <source>
        <dbReference type="ARBA" id="ARBA00023136"/>
    </source>
</evidence>
<protein>
    <recommendedName>
        <fullName evidence="8">Maintenance of mitochondrial morphology protein 1</fullName>
    </recommendedName>
</protein>
<organism evidence="11 12">
    <name type="scientific">Henningerozyma blattae (strain ATCC 34711 / CBS 6284 / DSM 70876 / NBRC 10599 / NRRL Y-10934 / UCD 77-7)</name>
    <name type="common">Yeast</name>
    <name type="synonym">Tetrapisispora blattae</name>
    <dbReference type="NCBI Taxonomy" id="1071380"/>
    <lineage>
        <taxon>Eukaryota</taxon>
        <taxon>Fungi</taxon>
        <taxon>Dikarya</taxon>
        <taxon>Ascomycota</taxon>
        <taxon>Saccharomycotina</taxon>
        <taxon>Saccharomycetes</taxon>
        <taxon>Saccharomycetales</taxon>
        <taxon>Saccharomycetaceae</taxon>
        <taxon>Henningerozyma</taxon>
    </lineage>
</organism>
<dbReference type="HAMAP" id="MF_03103">
    <property type="entry name" value="Mmm1"/>
    <property type="match status" value="1"/>
</dbReference>
<dbReference type="GO" id="GO:1990456">
    <property type="term" value="P:mitochondrion-endoplasmic reticulum membrane tethering"/>
    <property type="evidence" value="ECO:0007669"/>
    <property type="project" value="EnsemblFungi"/>
</dbReference>